<dbReference type="InterPro" id="IPR037401">
    <property type="entry name" value="SnoaL-like"/>
</dbReference>
<dbReference type="EMBL" id="CP003053">
    <property type="protein sequence ID" value="AFM15038.1"/>
    <property type="molecule type" value="Genomic_DNA"/>
</dbReference>
<evidence type="ECO:0000259" key="1">
    <source>
        <dbReference type="Pfam" id="PF13474"/>
    </source>
</evidence>
<dbReference type="KEGG" id="mcb:Mycch_0212"/>
<evidence type="ECO:0000313" key="2">
    <source>
        <dbReference type="EMBL" id="AFM15038.1"/>
    </source>
</evidence>
<dbReference type="HOGENOM" id="CLU_132094_1_0_11"/>
<reference evidence="2 3" key="1">
    <citation type="submission" date="2012-06" db="EMBL/GenBank/DDBJ databases">
        <title>Complete sequence of chromosome of Mycobacterium chubuense NBB4.</title>
        <authorList>
            <consortium name="US DOE Joint Genome Institute"/>
            <person name="Lucas S."/>
            <person name="Han J."/>
            <person name="Lapidus A."/>
            <person name="Cheng J.-F."/>
            <person name="Goodwin L."/>
            <person name="Pitluck S."/>
            <person name="Peters L."/>
            <person name="Mikhailova N."/>
            <person name="Teshima H."/>
            <person name="Detter J.C."/>
            <person name="Han C."/>
            <person name="Tapia R."/>
            <person name="Land M."/>
            <person name="Hauser L."/>
            <person name="Kyrpides N."/>
            <person name="Ivanova N."/>
            <person name="Pagani I."/>
            <person name="Mattes T."/>
            <person name="Holmes A."/>
            <person name="Rutledge P."/>
            <person name="Paulsen I."/>
            <person name="Coleman N."/>
            <person name="Woyke T."/>
        </authorList>
    </citation>
    <scope>NUCLEOTIDE SEQUENCE [LARGE SCALE GENOMIC DNA]</scope>
    <source>
        <strain evidence="2 3">NBB4</strain>
    </source>
</reference>
<evidence type="ECO:0000313" key="3">
    <source>
        <dbReference type="Proteomes" id="UP000006057"/>
    </source>
</evidence>
<proteinExistence type="predicted"/>
<dbReference type="OrthoDB" id="9812295at2"/>
<dbReference type="SUPFAM" id="SSF54427">
    <property type="entry name" value="NTF2-like"/>
    <property type="match status" value="1"/>
</dbReference>
<dbReference type="InterPro" id="IPR032710">
    <property type="entry name" value="NTF2-like_dom_sf"/>
</dbReference>
<name>I4BCN1_MYCCN</name>
<dbReference type="Pfam" id="PF13474">
    <property type="entry name" value="SnoaL_3"/>
    <property type="match status" value="1"/>
</dbReference>
<keyword evidence="3" id="KW-1185">Reference proteome</keyword>
<dbReference type="InterPro" id="IPR011944">
    <property type="entry name" value="Steroid_delta5-4_isomerase"/>
</dbReference>
<accession>I4BCN1</accession>
<dbReference type="eggNOG" id="COG4319">
    <property type="taxonomic scope" value="Bacteria"/>
</dbReference>
<dbReference type="AlphaFoldDB" id="I4BCN1"/>
<gene>
    <name evidence="2" type="ordered locus">Mycch_0212</name>
</gene>
<dbReference type="Proteomes" id="UP000006057">
    <property type="component" value="Chromosome"/>
</dbReference>
<dbReference type="STRING" id="710421.Mycch_0212"/>
<sequence>MTDDTEIRAVIDRWIASIQACDLDGVTAAHTEDIVLFDVPIPYDGLRGIEQYRASWPDLFAYLRSGAVLELVELDVTAGDTVAFARGLMRLGTPEDIAADPDKRLRTTIGLRKVGGEWLIAHEHHSLPQT</sequence>
<dbReference type="PATRIC" id="fig|710421.3.peg.205"/>
<organism evidence="2 3">
    <name type="scientific">Mycolicibacterium chubuense (strain NBB4)</name>
    <name type="common">Mycobacterium chubuense</name>
    <dbReference type="NCBI Taxonomy" id="710421"/>
    <lineage>
        <taxon>Bacteria</taxon>
        <taxon>Bacillati</taxon>
        <taxon>Actinomycetota</taxon>
        <taxon>Actinomycetes</taxon>
        <taxon>Mycobacteriales</taxon>
        <taxon>Mycobacteriaceae</taxon>
        <taxon>Mycolicibacterium</taxon>
    </lineage>
</organism>
<dbReference type="NCBIfam" id="TIGR02246">
    <property type="entry name" value="SgcJ/EcaC family oxidoreductase"/>
    <property type="match status" value="1"/>
</dbReference>
<dbReference type="RefSeq" id="WP_014813530.1">
    <property type="nucleotide sequence ID" value="NC_018027.1"/>
</dbReference>
<dbReference type="Gene3D" id="3.10.450.50">
    <property type="match status" value="1"/>
</dbReference>
<feature type="domain" description="SnoaL-like" evidence="1">
    <location>
        <begin position="7"/>
        <end position="128"/>
    </location>
</feature>
<protein>
    <recommendedName>
        <fullName evidence="1">SnoaL-like domain-containing protein</fullName>
    </recommendedName>
</protein>